<name>A0A0F9UY80_9ZZZZ</name>
<accession>A0A0F9UY80</accession>
<sequence>MKFSDQEIGYYDRDKNVVAWLPIKKYIKEFPDNVGVHAVMPGTHTYRMFTLLNTVDISFNPAAHERNAHYESRTAFVFFKAGEGVTYLWVPALVKVTVTIDIAW</sequence>
<gene>
    <name evidence="1" type="ORF">LCGC14_0163280</name>
</gene>
<protein>
    <submittedName>
        <fullName evidence="1">Uncharacterized protein</fullName>
    </submittedName>
</protein>
<comment type="caution">
    <text evidence="1">The sequence shown here is derived from an EMBL/GenBank/DDBJ whole genome shotgun (WGS) entry which is preliminary data.</text>
</comment>
<organism evidence="1">
    <name type="scientific">marine sediment metagenome</name>
    <dbReference type="NCBI Taxonomy" id="412755"/>
    <lineage>
        <taxon>unclassified sequences</taxon>
        <taxon>metagenomes</taxon>
        <taxon>ecological metagenomes</taxon>
    </lineage>
</organism>
<dbReference type="EMBL" id="LAZR01000062">
    <property type="protein sequence ID" value="KKN96684.1"/>
    <property type="molecule type" value="Genomic_DNA"/>
</dbReference>
<evidence type="ECO:0000313" key="1">
    <source>
        <dbReference type="EMBL" id="KKN96684.1"/>
    </source>
</evidence>
<dbReference type="AlphaFoldDB" id="A0A0F9UY80"/>
<reference evidence="1" key="1">
    <citation type="journal article" date="2015" name="Nature">
        <title>Complex archaea that bridge the gap between prokaryotes and eukaryotes.</title>
        <authorList>
            <person name="Spang A."/>
            <person name="Saw J.H."/>
            <person name="Jorgensen S.L."/>
            <person name="Zaremba-Niedzwiedzka K."/>
            <person name="Martijn J."/>
            <person name="Lind A.E."/>
            <person name="van Eijk R."/>
            <person name="Schleper C."/>
            <person name="Guy L."/>
            <person name="Ettema T.J."/>
        </authorList>
    </citation>
    <scope>NUCLEOTIDE SEQUENCE</scope>
</reference>
<proteinExistence type="predicted"/>